<dbReference type="InterPro" id="IPR007476">
    <property type="entry name" value="RdgC"/>
</dbReference>
<dbReference type="GO" id="GO:0003690">
    <property type="term" value="F:double-stranded DNA binding"/>
    <property type="evidence" value="ECO:0007669"/>
    <property type="project" value="TreeGrafter"/>
</dbReference>
<dbReference type="EMBL" id="BSNC01000001">
    <property type="protein sequence ID" value="GLP95220.1"/>
    <property type="molecule type" value="Genomic_DNA"/>
</dbReference>
<dbReference type="GO" id="GO:0005737">
    <property type="term" value="C:cytoplasm"/>
    <property type="evidence" value="ECO:0007669"/>
    <property type="project" value="UniProtKB-UniRule"/>
</dbReference>
<dbReference type="NCBIfam" id="NF001464">
    <property type="entry name" value="PRK00321.1-5"/>
    <property type="match status" value="1"/>
</dbReference>
<protein>
    <recommendedName>
        <fullName evidence="3 6">Recombination-associated protein RdgC</fullName>
    </recommendedName>
</protein>
<comment type="similarity">
    <text evidence="2 6">Belongs to the RdgC family.</text>
</comment>
<evidence type="ECO:0000256" key="3">
    <source>
        <dbReference type="ARBA" id="ARBA00022296"/>
    </source>
</evidence>
<name>A0AA37RSM8_9GAMM</name>
<keyword evidence="4 6" id="KW-0963">Cytoplasm</keyword>
<dbReference type="AlphaFoldDB" id="A0AA37RSM8"/>
<keyword evidence="5 6" id="KW-0233">DNA recombination</keyword>
<evidence type="ECO:0000256" key="6">
    <source>
        <dbReference type="HAMAP-Rule" id="MF_00194"/>
    </source>
</evidence>
<dbReference type="Pfam" id="PF04381">
    <property type="entry name" value="RdgC"/>
    <property type="match status" value="1"/>
</dbReference>
<comment type="subcellular location">
    <subcellularLocation>
        <location evidence="1 6">Cytoplasm</location>
        <location evidence="1 6">Nucleoid</location>
    </subcellularLocation>
</comment>
<dbReference type="RefSeq" id="WP_095505767.1">
    <property type="nucleotide sequence ID" value="NZ_BSNC01000001.1"/>
</dbReference>
<reference evidence="7" key="2">
    <citation type="submission" date="2023-01" db="EMBL/GenBank/DDBJ databases">
        <title>Draft genome sequence of Paraferrimonas sedimenticola strain NBRC 101628.</title>
        <authorList>
            <person name="Sun Q."/>
            <person name="Mori K."/>
        </authorList>
    </citation>
    <scope>NUCLEOTIDE SEQUENCE</scope>
    <source>
        <strain evidence="7">NBRC 101628</strain>
    </source>
</reference>
<proteinExistence type="inferred from homology"/>
<sequence>MWFKNLLVFRFKKPFEQTVEQLEDQLQEFSFTPCGSQDISKIGFTKAFGKHGHTLVHSSQNQHLIAVTKEEKILPASVIKEALEEKVAHIEQAEARSLHKKEKDSLKDEIIHTLLPRAFSKRATTKALILPQHDLLLVDASSASKADEVLSLLRKAVGSLPILPAQYNSAIEAKLTEWLQQGHAPTPFEMLDEAELKAEMDDGGIVKFKQQALTEDEVLAHIEAGKQVHKVSLSFADSTQFLLQSDGAIKRVKFSEDMRSENQDSEDPAARMDADYSIMCAELGALMAALFEALDVADIHD</sequence>
<dbReference type="PANTHER" id="PTHR38103">
    <property type="entry name" value="RECOMBINATION-ASSOCIATED PROTEIN RDGC"/>
    <property type="match status" value="1"/>
</dbReference>
<keyword evidence="8" id="KW-1185">Reference proteome</keyword>
<gene>
    <name evidence="6 7" type="primary">rdgC</name>
    <name evidence="7" type="ORF">GCM10007895_05260</name>
</gene>
<dbReference type="GO" id="GO:0006310">
    <property type="term" value="P:DNA recombination"/>
    <property type="evidence" value="ECO:0007669"/>
    <property type="project" value="UniProtKB-UniRule"/>
</dbReference>
<accession>A0AA37RSM8</accession>
<comment type="caution">
    <text evidence="7">The sequence shown here is derived from an EMBL/GenBank/DDBJ whole genome shotgun (WGS) entry which is preliminary data.</text>
</comment>
<evidence type="ECO:0000256" key="2">
    <source>
        <dbReference type="ARBA" id="ARBA00008657"/>
    </source>
</evidence>
<evidence type="ECO:0000256" key="4">
    <source>
        <dbReference type="ARBA" id="ARBA00022490"/>
    </source>
</evidence>
<reference evidence="7" key="1">
    <citation type="journal article" date="2014" name="Int. J. Syst. Evol. Microbiol.">
        <title>Complete genome sequence of Corynebacterium casei LMG S-19264T (=DSM 44701T), isolated from a smear-ripened cheese.</title>
        <authorList>
            <consortium name="US DOE Joint Genome Institute (JGI-PGF)"/>
            <person name="Walter F."/>
            <person name="Albersmeier A."/>
            <person name="Kalinowski J."/>
            <person name="Ruckert C."/>
        </authorList>
    </citation>
    <scope>NUCLEOTIDE SEQUENCE</scope>
    <source>
        <strain evidence="7">NBRC 101628</strain>
    </source>
</reference>
<evidence type="ECO:0000256" key="5">
    <source>
        <dbReference type="ARBA" id="ARBA00023172"/>
    </source>
</evidence>
<dbReference type="GO" id="GO:0043590">
    <property type="term" value="C:bacterial nucleoid"/>
    <property type="evidence" value="ECO:0007669"/>
    <property type="project" value="TreeGrafter"/>
</dbReference>
<organism evidence="7 8">
    <name type="scientific">Paraferrimonas sedimenticola</name>
    <dbReference type="NCBI Taxonomy" id="375674"/>
    <lineage>
        <taxon>Bacteria</taxon>
        <taxon>Pseudomonadati</taxon>
        <taxon>Pseudomonadota</taxon>
        <taxon>Gammaproteobacteria</taxon>
        <taxon>Alteromonadales</taxon>
        <taxon>Ferrimonadaceae</taxon>
        <taxon>Paraferrimonas</taxon>
    </lineage>
</organism>
<comment type="function">
    <text evidence="6">May be involved in recombination.</text>
</comment>
<dbReference type="NCBIfam" id="NF001462">
    <property type="entry name" value="PRK00321.1-3"/>
    <property type="match status" value="1"/>
</dbReference>
<dbReference type="PANTHER" id="PTHR38103:SF1">
    <property type="entry name" value="RECOMBINATION-ASSOCIATED PROTEIN RDGC"/>
    <property type="match status" value="1"/>
</dbReference>
<dbReference type="HAMAP" id="MF_00194">
    <property type="entry name" value="RdgC"/>
    <property type="match status" value="1"/>
</dbReference>
<evidence type="ECO:0000313" key="8">
    <source>
        <dbReference type="Proteomes" id="UP001161422"/>
    </source>
</evidence>
<dbReference type="Proteomes" id="UP001161422">
    <property type="component" value="Unassembled WGS sequence"/>
</dbReference>
<evidence type="ECO:0000313" key="7">
    <source>
        <dbReference type="EMBL" id="GLP95220.1"/>
    </source>
</evidence>
<evidence type="ECO:0000256" key="1">
    <source>
        <dbReference type="ARBA" id="ARBA00004453"/>
    </source>
</evidence>
<dbReference type="GO" id="GO:0000018">
    <property type="term" value="P:regulation of DNA recombination"/>
    <property type="evidence" value="ECO:0007669"/>
    <property type="project" value="TreeGrafter"/>
</dbReference>